<dbReference type="PROSITE" id="PS51257">
    <property type="entry name" value="PROKAR_LIPOPROTEIN"/>
    <property type="match status" value="1"/>
</dbReference>
<accession>A0ABZ0I2B6</accession>
<organism evidence="1 2">
    <name type="scientific">Congregibacter variabilis</name>
    <dbReference type="NCBI Taxonomy" id="3081200"/>
    <lineage>
        <taxon>Bacteria</taxon>
        <taxon>Pseudomonadati</taxon>
        <taxon>Pseudomonadota</taxon>
        <taxon>Gammaproteobacteria</taxon>
        <taxon>Cellvibrionales</taxon>
        <taxon>Halieaceae</taxon>
        <taxon>Congregibacter</taxon>
    </lineage>
</organism>
<evidence type="ECO:0000313" key="2">
    <source>
        <dbReference type="Proteomes" id="UP001626537"/>
    </source>
</evidence>
<evidence type="ECO:0008006" key="3">
    <source>
        <dbReference type="Google" id="ProtNLM"/>
    </source>
</evidence>
<proteinExistence type="predicted"/>
<keyword evidence="2" id="KW-1185">Reference proteome</keyword>
<reference evidence="1 2" key="1">
    <citation type="submission" date="2023-10" db="EMBL/GenBank/DDBJ databases">
        <title>Two novel species belonging to the OM43/NOR5 clade.</title>
        <authorList>
            <person name="Park M."/>
        </authorList>
    </citation>
    <scope>NUCLEOTIDE SEQUENCE [LARGE SCALE GENOMIC DNA]</scope>
    <source>
        <strain evidence="1 2">IMCC43200</strain>
    </source>
</reference>
<sequence>MTRLGRRRFTALLLGSALGGCGGYEVKNLVKSDIDLVTDEFIIETRLLVRELMSKFYARNPDQLLNGSLDTVEARLSQLQDTPGPLSFRELSFAQEIAALELVFQEEFTGDRVFALIVGLGGMLRRAYGYNTESYLFDTLDSEILSTSARNIEILLWRLKNNRKSTGDPFLISSAYRGKIDNLSFERIFGKLIALEDMMSRIAGDAGDRRVTKVVHTASSVFIPLPI</sequence>
<evidence type="ECO:0000313" key="1">
    <source>
        <dbReference type="EMBL" id="WOJ93654.1"/>
    </source>
</evidence>
<name>A0ABZ0I2B6_9GAMM</name>
<protein>
    <recommendedName>
        <fullName evidence="3">Lipoprotein</fullName>
    </recommendedName>
</protein>
<dbReference type="RefSeq" id="WP_407348298.1">
    <property type="nucleotide sequence ID" value="NZ_CP136864.1"/>
</dbReference>
<dbReference type="Proteomes" id="UP001626537">
    <property type="component" value="Chromosome"/>
</dbReference>
<dbReference type="EMBL" id="CP136864">
    <property type="protein sequence ID" value="WOJ93654.1"/>
    <property type="molecule type" value="Genomic_DNA"/>
</dbReference>
<gene>
    <name evidence="1" type="ORF">R0135_00455</name>
</gene>